<dbReference type="OrthoDB" id="9800417at2"/>
<evidence type="ECO:0000313" key="4">
    <source>
        <dbReference type="Proteomes" id="UP000291562"/>
    </source>
</evidence>
<name>A0A411HGS7_9GAMM</name>
<dbReference type="PROSITE" id="PS51841">
    <property type="entry name" value="LTD"/>
    <property type="match status" value="1"/>
</dbReference>
<feature type="chain" id="PRO_5019511397" evidence="1">
    <location>
        <begin position="25"/>
        <end position="463"/>
    </location>
</feature>
<dbReference type="Proteomes" id="UP000291562">
    <property type="component" value="Chromosome"/>
</dbReference>
<feature type="domain" description="LTD" evidence="2">
    <location>
        <begin position="262"/>
        <end position="409"/>
    </location>
</feature>
<evidence type="ECO:0000259" key="2">
    <source>
        <dbReference type="PROSITE" id="PS51841"/>
    </source>
</evidence>
<keyword evidence="4" id="KW-1185">Reference proteome</keyword>
<protein>
    <submittedName>
        <fullName evidence="3">Lamin tail domain-containing protein</fullName>
    </submittedName>
</protein>
<reference evidence="3 4" key="1">
    <citation type="submission" date="2019-01" db="EMBL/GenBank/DDBJ databases">
        <title>Pseudolysobacter antarctica gen. nov., sp. nov., isolated from Fildes Peninsula, Antarctica.</title>
        <authorList>
            <person name="Wei Z."/>
            <person name="Peng F."/>
        </authorList>
    </citation>
    <scope>NUCLEOTIDE SEQUENCE [LARGE SCALE GENOMIC DNA]</scope>
    <source>
        <strain evidence="3 4">AQ6-296</strain>
    </source>
</reference>
<sequence>MHRFAAISARFATCSFIFVATANAQSLDPLFANSFETGLVAFGPPLSVTAAGSSNVATAYSPLKVTLSDPALVPTFVTITSSDPARITISGGGVTVNAGQTSAPVLVNGLVGAATPVTLWAHLGNTLGAAVQVEQALNETDVGSEADYCVIWSPATINVFAGSAAPTVLGRLLESGVTAPLGAPVGWVAQFGFGPQSSDPRLLTGWQFSDASYTTQYVNTDEFQINFMATYFPGIYAYTYRFSNDGGGSWSYCDTNGAGSGTGLTFETSALGVMTVNDPYAGLVINEVDYDTVGTDTTEFIELYNSGSLTINLSTLALAPINGNNNLEYLRLNLIDAGPSIAPGQYLVVKSSSAVVVPAGTLTMAFPGSDSQIQNGSPDGIALVDTVSMRLLDALSYEGSITAAVITGFPGTYNLVEGTPLTAADDNFVTGSLARVPNGVDTNNAASDWVLTTTLTPGAANVP</sequence>
<dbReference type="EMBL" id="CP035704">
    <property type="protein sequence ID" value="QBB69647.1"/>
    <property type="molecule type" value="Genomic_DNA"/>
</dbReference>
<proteinExistence type="predicted"/>
<dbReference type="AlphaFoldDB" id="A0A411HGS7"/>
<gene>
    <name evidence="3" type="ORF">ELE36_04235</name>
</gene>
<evidence type="ECO:0000313" key="3">
    <source>
        <dbReference type="EMBL" id="QBB69647.1"/>
    </source>
</evidence>
<dbReference type="KEGG" id="xbc:ELE36_04235"/>
<organism evidence="3 4">
    <name type="scientific">Pseudolysobacter antarcticus</name>
    <dbReference type="NCBI Taxonomy" id="2511995"/>
    <lineage>
        <taxon>Bacteria</taxon>
        <taxon>Pseudomonadati</taxon>
        <taxon>Pseudomonadota</taxon>
        <taxon>Gammaproteobacteria</taxon>
        <taxon>Lysobacterales</taxon>
        <taxon>Rhodanobacteraceae</taxon>
        <taxon>Pseudolysobacter</taxon>
    </lineage>
</organism>
<keyword evidence="1" id="KW-0732">Signal</keyword>
<dbReference type="SUPFAM" id="SSF74853">
    <property type="entry name" value="Lamin A/C globular tail domain"/>
    <property type="match status" value="1"/>
</dbReference>
<evidence type="ECO:0000256" key="1">
    <source>
        <dbReference type="SAM" id="SignalP"/>
    </source>
</evidence>
<dbReference type="Pfam" id="PF00932">
    <property type="entry name" value="LTD"/>
    <property type="match status" value="1"/>
</dbReference>
<dbReference type="InterPro" id="IPR036415">
    <property type="entry name" value="Lamin_tail_dom_sf"/>
</dbReference>
<accession>A0A411HGS7</accession>
<dbReference type="InterPro" id="IPR001322">
    <property type="entry name" value="Lamin_tail_dom"/>
</dbReference>
<dbReference type="RefSeq" id="WP_129831905.1">
    <property type="nucleotide sequence ID" value="NZ_CP035704.1"/>
</dbReference>
<feature type="signal peptide" evidence="1">
    <location>
        <begin position="1"/>
        <end position="24"/>
    </location>
</feature>